<sequence>MAEEKLGHLTKLPIEAISEEVLAEPKVKCPSSEVLSVLKDLRVAVENRDYQPQTPTEENPSLSDDYIFDTDDQNYILMDLTEINFVGKIKDVGKGAKKRLEKGLPQEYLYVFKYPCKLKRRDADYSGITNDNVLIYIKINDRKIPYKKVFIISFHKNRIKVD</sequence>
<proteinExistence type="predicted"/>
<evidence type="ECO:0000313" key="1">
    <source>
        <dbReference type="EMBL" id="MCU6718041.1"/>
    </source>
</evidence>
<protein>
    <submittedName>
        <fullName evidence="1">Uncharacterized protein</fullName>
    </submittedName>
</protein>
<keyword evidence="2" id="KW-1185">Reference proteome</keyword>
<dbReference type="Proteomes" id="UP001209666">
    <property type="component" value="Unassembled WGS sequence"/>
</dbReference>
<comment type="caution">
    <text evidence="1">The sequence shown here is derived from an EMBL/GenBank/DDBJ whole genome shotgun (WGS) entry which is preliminary data.</text>
</comment>
<dbReference type="EMBL" id="JAOQKI010000023">
    <property type="protein sequence ID" value="MCU6718041.1"/>
    <property type="molecule type" value="Genomic_DNA"/>
</dbReference>
<gene>
    <name evidence="1" type="ORF">OCV43_12310</name>
</gene>
<accession>A0ABT2SG50</accession>
<evidence type="ECO:0000313" key="2">
    <source>
        <dbReference type="Proteomes" id="UP001209666"/>
    </source>
</evidence>
<name>A0ABT2SG50_9FIRM</name>
<reference evidence="1 2" key="1">
    <citation type="journal article" date="2021" name="ISME Commun">
        <title>Automated analysis of genomic sequences facilitates high-throughput and comprehensive description of bacteria.</title>
        <authorList>
            <person name="Hitch T.C.A."/>
        </authorList>
    </citation>
    <scope>NUCLEOTIDE SEQUENCE [LARGE SCALE GENOMIC DNA]</scope>
    <source>
        <strain evidence="1 2">Sanger_19</strain>
    </source>
</reference>
<dbReference type="RefSeq" id="WP_118087633.1">
    <property type="nucleotide sequence ID" value="NZ_JAOQKI010000023.1"/>
</dbReference>
<organism evidence="1 2">
    <name type="scientific">Roseburia amylophila</name>
    <dbReference type="NCBI Taxonomy" id="2981794"/>
    <lineage>
        <taxon>Bacteria</taxon>
        <taxon>Bacillati</taxon>
        <taxon>Bacillota</taxon>
        <taxon>Clostridia</taxon>
        <taxon>Lachnospirales</taxon>
        <taxon>Lachnospiraceae</taxon>
        <taxon>Roseburia</taxon>
    </lineage>
</organism>